<feature type="region of interest" description="Disordered" evidence="6">
    <location>
        <begin position="1"/>
        <end position="42"/>
    </location>
</feature>
<dbReference type="GO" id="GO:0051225">
    <property type="term" value="P:spindle assembly"/>
    <property type="evidence" value="ECO:0007669"/>
    <property type="project" value="TreeGrafter"/>
</dbReference>
<dbReference type="GO" id="GO:0005816">
    <property type="term" value="C:spindle pole body"/>
    <property type="evidence" value="ECO:0007669"/>
    <property type="project" value="UniProtKB-ARBA"/>
</dbReference>
<evidence type="ECO:0000256" key="2">
    <source>
        <dbReference type="ARBA" id="ARBA00010337"/>
    </source>
</evidence>
<evidence type="ECO:0008006" key="11">
    <source>
        <dbReference type="Google" id="ProtNLM"/>
    </source>
</evidence>
<evidence type="ECO:0000313" key="10">
    <source>
        <dbReference type="Proteomes" id="UP000027195"/>
    </source>
</evidence>
<evidence type="ECO:0000313" key="9">
    <source>
        <dbReference type="EMBL" id="KDQ21109.1"/>
    </source>
</evidence>
<dbReference type="PANTHER" id="PTHR19302:SF33">
    <property type="entry name" value="GAMMA-TUBULIN COMPLEX COMPONENT 5"/>
    <property type="match status" value="1"/>
</dbReference>
<dbReference type="GO" id="GO:0000922">
    <property type="term" value="C:spindle pole"/>
    <property type="evidence" value="ECO:0007669"/>
    <property type="project" value="InterPro"/>
</dbReference>
<dbReference type="GO" id="GO:0007020">
    <property type="term" value="P:microtubule nucleation"/>
    <property type="evidence" value="ECO:0007669"/>
    <property type="project" value="InterPro"/>
</dbReference>
<reference evidence="10" key="1">
    <citation type="journal article" date="2014" name="Proc. Natl. Acad. Sci. U.S.A.">
        <title>Extensive sampling of basidiomycete genomes demonstrates inadequacy of the white-rot/brown-rot paradigm for wood decay fungi.</title>
        <authorList>
            <person name="Riley R."/>
            <person name="Salamov A.A."/>
            <person name="Brown D.W."/>
            <person name="Nagy L.G."/>
            <person name="Floudas D."/>
            <person name="Held B.W."/>
            <person name="Levasseur A."/>
            <person name="Lombard V."/>
            <person name="Morin E."/>
            <person name="Otillar R."/>
            <person name="Lindquist E.A."/>
            <person name="Sun H."/>
            <person name="LaButti K.M."/>
            <person name="Schmutz J."/>
            <person name="Jabbour D."/>
            <person name="Luo H."/>
            <person name="Baker S.E."/>
            <person name="Pisabarro A.G."/>
            <person name="Walton J.D."/>
            <person name="Blanchette R.A."/>
            <person name="Henrissat B."/>
            <person name="Martin F."/>
            <person name="Cullen D."/>
            <person name="Hibbett D.S."/>
            <person name="Grigoriev I.V."/>
        </authorList>
    </citation>
    <scope>NUCLEOTIDE SEQUENCE [LARGE SCALE GENOMIC DNA]</scope>
    <source>
        <strain evidence="10">FD-172 SS1</strain>
    </source>
</reference>
<dbReference type="InterPro" id="IPR007259">
    <property type="entry name" value="GCP"/>
</dbReference>
<dbReference type="InParanoid" id="A0A067MZQ7"/>
<dbReference type="Proteomes" id="UP000027195">
    <property type="component" value="Unassembled WGS sequence"/>
</dbReference>
<dbReference type="PANTHER" id="PTHR19302">
    <property type="entry name" value="GAMMA TUBULIN COMPLEX PROTEIN"/>
    <property type="match status" value="1"/>
</dbReference>
<evidence type="ECO:0000259" key="7">
    <source>
        <dbReference type="Pfam" id="PF04130"/>
    </source>
</evidence>
<keyword evidence="5" id="KW-0206">Cytoskeleton</keyword>
<dbReference type="AlphaFoldDB" id="A0A067MZQ7"/>
<dbReference type="InterPro" id="IPR041470">
    <property type="entry name" value="GCP_N"/>
</dbReference>
<name>A0A067MZQ7_BOTB1</name>
<feature type="domain" description="Gamma tubulin complex component C-terminal" evidence="7">
    <location>
        <begin position="771"/>
        <end position="1049"/>
    </location>
</feature>
<organism evidence="9 10">
    <name type="scientific">Botryobasidium botryosum (strain FD-172 SS1)</name>
    <dbReference type="NCBI Taxonomy" id="930990"/>
    <lineage>
        <taxon>Eukaryota</taxon>
        <taxon>Fungi</taxon>
        <taxon>Dikarya</taxon>
        <taxon>Basidiomycota</taxon>
        <taxon>Agaricomycotina</taxon>
        <taxon>Agaricomycetes</taxon>
        <taxon>Cantharellales</taxon>
        <taxon>Botryobasidiaceae</taxon>
        <taxon>Botryobasidium</taxon>
    </lineage>
</organism>
<feature type="region of interest" description="Disordered" evidence="6">
    <location>
        <begin position="1045"/>
        <end position="1074"/>
    </location>
</feature>
<evidence type="ECO:0000256" key="1">
    <source>
        <dbReference type="ARBA" id="ARBA00004245"/>
    </source>
</evidence>
<keyword evidence="3" id="KW-0963">Cytoplasm</keyword>
<dbReference type="InterPro" id="IPR042241">
    <property type="entry name" value="GCP_C_sf"/>
</dbReference>
<dbReference type="HOGENOM" id="CLU_286852_0_0_1"/>
<dbReference type="GO" id="GO:0043015">
    <property type="term" value="F:gamma-tubulin binding"/>
    <property type="evidence" value="ECO:0007669"/>
    <property type="project" value="InterPro"/>
</dbReference>
<evidence type="ECO:0000256" key="5">
    <source>
        <dbReference type="ARBA" id="ARBA00023212"/>
    </source>
</evidence>
<dbReference type="OrthoDB" id="66546at2759"/>
<dbReference type="Gene3D" id="1.20.120.1900">
    <property type="entry name" value="Gamma-tubulin complex, C-terminal domain"/>
    <property type="match status" value="1"/>
</dbReference>
<dbReference type="GO" id="GO:0051321">
    <property type="term" value="P:meiotic cell cycle"/>
    <property type="evidence" value="ECO:0007669"/>
    <property type="project" value="TreeGrafter"/>
</dbReference>
<comment type="similarity">
    <text evidence="2">Belongs to the TUBGCP family.</text>
</comment>
<evidence type="ECO:0000256" key="3">
    <source>
        <dbReference type="ARBA" id="ARBA00022490"/>
    </source>
</evidence>
<feature type="region of interest" description="Disordered" evidence="6">
    <location>
        <begin position="215"/>
        <end position="252"/>
    </location>
</feature>
<comment type="subcellular location">
    <subcellularLocation>
        <location evidence="1">Cytoplasm</location>
        <location evidence="1">Cytoskeleton</location>
    </subcellularLocation>
</comment>
<dbReference type="GO" id="GO:0051011">
    <property type="term" value="F:microtubule minus-end binding"/>
    <property type="evidence" value="ECO:0007669"/>
    <property type="project" value="TreeGrafter"/>
</dbReference>
<sequence length="1138" mass="126993">MRPASSLASSSRPQSRVSVATTRPPSQQSQRTTARAPPSRHAQHTANLVQQLVTQVLCLSPEDDRERIISTSARVSKTLEHGTKNGMTAESDAIDKRFMGLIQKARVLVQDDLADALDGSYKRLKAVVSENYTLDSQFKPTTLPDYLQFLLSLALPPTRSTHINASLVLQNLREPPEDPDVLTWKAILAEEPFEGQHWEGVYGLHAGATVENWSKTRSDTPDLTDFDSDDAIDDDSEESSFESGDESPLSAMAREGPIDSLDRTASPAPVAPSAREIVEDLKRRQYWNNEWRSDTDTTRPFDLGDPSTLSPAVTRTLGAVDSASSQFVTSSRESYINEVDAVRDVLMALQGRQSCLFEYKTGDSGRFYAIEASHNAPRLVHLTLTSYHSILASFATHATTLHRLRCFASSIFSRCSSPLHPPLDGAPPRERRCRTLEALAEAIDAQLREFDTWCAQREEAIIRARVGIGGEMIVSLLSLDMEVRGYLKETFDVVLDILRGIQIRTLSLSSSSSRTTDHSDLELDSVQIYMLHPAHLSTAILSELLSSIQNRLSTGDSPTAAALMRIFICTAEPLWSCIKRWLRDGMSVVDTAENEDAEEADSTVIEEEFFVRRNETTLGSPDFWTHGYTIRGTDEETDIDGARDQLAWTPRFLDHVIKDVLAAGKAIGLLRSLGIDDIFTDGRGDAWLADWSSFRTLLGPDGGRLEPPDVDRVDADAMFRPAYHTAPHGTTPSLPALTTDAVTLLVYDYLSHPCSIAQARLRRVLVDDCELWSHLHSMEDLYLMRRGDTLSHFCDILFARMDARQPWSDFHFLNTAFRDVVAANPYNWIDQTLVRLSFRGAKEKAVSRTVRGFDDLTVEYQVPFPLTYLFGPTSSQVYSSIFVFIIQLRRAKTVIENILIRGAMKNAPNARGVELQLFYALRSKLAWFINTSMNFFLTNVLHTQVQHFHEALKGATSLDEMISIHETHLQRIQGRCLLHPNTSALHRAVLSALDIALHFSDTVTAFMGADATHDISRRSLVILRSQRRSRRARLQRMKKKDVVGFSQVLPQESEESSDEEDGLAGESKYTGDEDTTASVNASMSFVDDSFLSRIDRMSTELDGLVRFLRRGVEGLAGSTGDAAPTFGIFAFALEDWDL</sequence>
<gene>
    <name evidence="9" type="ORF">BOTBODRAFT_27109</name>
</gene>
<proteinExistence type="inferred from homology"/>
<dbReference type="Pfam" id="PF17681">
    <property type="entry name" value="GCP_N_terminal"/>
    <property type="match status" value="1"/>
</dbReference>
<keyword evidence="10" id="KW-1185">Reference proteome</keyword>
<feature type="compositionally biased region" description="Acidic residues" evidence="6">
    <location>
        <begin position="222"/>
        <end position="245"/>
    </location>
</feature>
<evidence type="ECO:0000259" key="8">
    <source>
        <dbReference type="Pfam" id="PF17681"/>
    </source>
</evidence>
<dbReference type="GO" id="GO:0000930">
    <property type="term" value="C:gamma-tubulin complex"/>
    <property type="evidence" value="ECO:0007669"/>
    <property type="project" value="TreeGrafter"/>
</dbReference>
<protein>
    <recommendedName>
        <fullName evidence="11">Spindle pole body component</fullName>
    </recommendedName>
</protein>
<dbReference type="InterPro" id="IPR040457">
    <property type="entry name" value="GCP_C"/>
</dbReference>
<accession>A0A067MZQ7</accession>
<keyword evidence="4" id="KW-0493">Microtubule</keyword>
<dbReference type="Pfam" id="PF04130">
    <property type="entry name" value="GCP_C_terminal"/>
    <property type="match status" value="1"/>
</dbReference>
<dbReference type="GO" id="GO:0005874">
    <property type="term" value="C:microtubule"/>
    <property type="evidence" value="ECO:0007669"/>
    <property type="project" value="UniProtKB-KW"/>
</dbReference>
<evidence type="ECO:0000256" key="6">
    <source>
        <dbReference type="SAM" id="MobiDB-lite"/>
    </source>
</evidence>
<feature type="compositionally biased region" description="Polar residues" evidence="6">
    <location>
        <begin position="21"/>
        <end position="33"/>
    </location>
</feature>
<evidence type="ECO:0000256" key="4">
    <source>
        <dbReference type="ARBA" id="ARBA00022701"/>
    </source>
</evidence>
<feature type="domain" description="Gamma tubulin complex component protein N-terminal" evidence="8">
    <location>
        <begin position="342"/>
        <end position="681"/>
    </location>
</feature>
<dbReference type="GO" id="GO:0000278">
    <property type="term" value="P:mitotic cell cycle"/>
    <property type="evidence" value="ECO:0007669"/>
    <property type="project" value="TreeGrafter"/>
</dbReference>
<dbReference type="EMBL" id="KL198017">
    <property type="protein sequence ID" value="KDQ21109.1"/>
    <property type="molecule type" value="Genomic_DNA"/>
</dbReference>
<dbReference type="GO" id="GO:0031122">
    <property type="term" value="P:cytoplasmic microtubule organization"/>
    <property type="evidence" value="ECO:0007669"/>
    <property type="project" value="TreeGrafter"/>
</dbReference>
<feature type="compositionally biased region" description="Acidic residues" evidence="6">
    <location>
        <begin position="1052"/>
        <end position="1063"/>
    </location>
</feature>
<dbReference type="STRING" id="930990.A0A067MZQ7"/>
<feature type="compositionally biased region" description="Low complexity" evidence="6">
    <location>
        <begin position="1"/>
        <end position="20"/>
    </location>
</feature>